<reference evidence="1 2" key="1">
    <citation type="submission" date="2020-08" db="EMBL/GenBank/DDBJ databases">
        <title>Genomic Encyclopedia of Type Strains, Phase IV (KMG-IV): sequencing the most valuable type-strain genomes for metagenomic binning, comparative biology and taxonomic classification.</title>
        <authorList>
            <person name="Goeker M."/>
        </authorList>
    </citation>
    <scope>NUCLEOTIDE SEQUENCE [LARGE SCALE GENOMIC DNA]</scope>
    <source>
        <strain evidence="1 2">DSM 106146</strain>
    </source>
</reference>
<evidence type="ECO:0008006" key="3">
    <source>
        <dbReference type="Google" id="ProtNLM"/>
    </source>
</evidence>
<protein>
    <recommendedName>
        <fullName evidence="3">YokE-like PH domain-containing protein</fullName>
    </recommendedName>
</protein>
<name>A0A7W8M671_9FIRM</name>
<evidence type="ECO:0000313" key="1">
    <source>
        <dbReference type="EMBL" id="MBB5265091.1"/>
    </source>
</evidence>
<comment type="caution">
    <text evidence="1">The sequence shown here is derived from an EMBL/GenBank/DDBJ whole genome shotgun (WGS) entry which is preliminary data.</text>
</comment>
<sequence length="140" mass="15457">MALLMNDTDMKQMLESIRPEGETYQGEAWGTLMSGTAEMLALGALSNVSCYVGVTEKSLVIAVLETFDISHIYGKICIPFNQFDEVKIKKGLVPSQRIIKMKSGKTKLKLSLVNNTITAKVKDQKLGMQKICEALEKVAK</sequence>
<dbReference type="AlphaFoldDB" id="A0A7W8M671"/>
<organism evidence="1 2">
    <name type="scientific">Catenibacillus scindens</name>
    <dbReference type="NCBI Taxonomy" id="673271"/>
    <lineage>
        <taxon>Bacteria</taxon>
        <taxon>Bacillati</taxon>
        <taxon>Bacillota</taxon>
        <taxon>Clostridia</taxon>
        <taxon>Lachnospirales</taxon>
        <taxon>Lachnospiraceae</taxon>
        <taxon>Catenibacillus</taxon>
    </lineage>
</organism>
<dbReference type="RefSeq" id="WP_183774565.1">
    <property type="nucleotide sequence ID" value="NZ_JACHFW010000009.1"/>
</dbReference>
<keyword evidence="2" id="KW-1185">Reference proteome</keyword>
<proteinExistence type="predicted"/>
<dbReference type="Proteomes" id="UP000543642">
    <property type="component" value="Unassembled WGS sequence"/>
</dbReference>
<evidence type="ECO:0000313" key="2">
    <source>
        <dbReference type="Proteomes" id="UP000543642"/>
    </source>
</evidence>
<accession>A0A7W8M671</accession>
<gene>
    <name evidence="1" type="ORF">HNP82_002230</name>
</gene>
<dbReference type="EMBL" id="JACHFW010000009">
    <property type="protein sequence ID" value="MBB5265091.1"/>
    <property type="molecule type" value="Genomic_DNA"/>
</dbReference>